<evidence type="ECO:0000313" key="3">
    <source>
        <dbReference type="Proteomes" id="UP001596028"/>
    </source>
</evidence>
<dbReference type="Proteomes" id="UP001596028">
    <property type="component" value="Unassembled WGS sequence"/>
</dbReference>
<evidence type="ECO:0000256" key="1">
    <source>
        <dbReference type="SAM" id="SignalP"/>
    </source>
</evidence>
<name>A0ABV9FGZ2_9BACL</name>
<protein>
    <submittedName>
        <fullName evidence="2">Uncharacterized protein</fullName>
    </submittedName>
</protein>
<gene>
    <name evidence="2" type="ORF">ACFO3S_18695</name>
</gene>
<comment type="caution">
    <text evidence="2">The sequence shown here is derived from an EMBL/GenBank/DDBJ whole genome shotgun (WGS) entry which is preliminary data.</text>
</comment>
<feature type="chain" id="PRO_5047185495" evidence="1">
    <location>
        <begin position="26"/>
        <end position="159"/>
    </location>
</feature>
<evidence type="ECO:0000313" key="2">
    <source>
        <dbReference type="EMBL" id="MFC4600280.1"/>
    </source>
</evidence>
<keyword evidence="3" id="KW-1185">Reference proteome</keyword>
<feature type="signal peptide" evidence="1">
    <location>
        <begin position="1"/>
        <end position="25"/>
    </location>
</feature>
<proteinExistence type="predicted"/>
<accession>A0ABV9FGZ2</accession>
<organism evidence="2 3">
    <name type="scientific">Cohnella hongkongensis</name>
    <dbReference type="NCBI Taxonomy" id="178337"/>
    <lineage>
        <taxon>Bacteria</taxon>
        <taxon>Bacillati</taxon>
        <taxon>Bacillota</taxon>
        <taxon>Bacilli</taxon>
        <taxon>Bacillales</taxon>
        <taxon>Paenibacillaceae</taxon>
        <taxon>Cohnella</taxon>
    </lineage>
</organism>
<dbReference type="EMBL" id="JBHSEP010000015">
    <property type="protein sequence ID" value="MFC4600280.1"/>
    <property type="molecule type" value="Genomic_DNA"/>
</dbReference>
<keyword evidence="1" id="KW-0732">Signal</keyword>
<dbReference type="RefSeq" id="WP_378099217.1">
    <property type="nucleotide sequence ID" value="NZ_JBHSEP010000015.1"/>
</dbReference>
<sequence>MKKLVVFRFLLVTLILALMMPAAFAQADQGTPLAKTAPPPNDFSILTVFDPDYLYLENGRPYIFSDGDNKVRIAGDTLGTIRVDEIGVMLTLQRWTGSAWIDVFFGGSVTDTDSAYIYSSNSNLEVESGYYYRTKSYHWIEEGSTTEDGYRYSNNYLVP</sequence>
<reference evidence="3" key="1">
    <citation type="journal article" date="2019" name="Int. J. Syst. Evol. Microbiol.">
        <title>The Global Catalogue of Microorganisms (GCM) 10K type strain sequencing project: providing services to taxonomists for standard genome sequencing and annotation.</title>
        <authorList>
            <consortium name="The Broad Institute Genomics Platform"/>
            <consortium name="The Broad Institute Genome Sequencing Center for Infectious Disease"/>
            <person name="Wu L."/>
            <person name="Ma J."/>
        </authorList>
    </citation>
    <scope>NUCLEOTIDE SEQUENCE [LARGE SCALE GENOMIC DNA]</scope>
    <source>
        <strain evidence="3">CCUG 49571</strain>
    </source>
</reference>